<dbReference type="PANTHER" id="PTHR43179">
    <property type="entry name" value="RHAMNOSYLTRANSFERASE WBBL"/>
    <property type="match status" value="1"/>
</dbReference>
<dbReference type="CDD" id="cd04186">
    <property type="entry name" value="GT_2_like_c"/>
    <property type="match status" value="1"/>
</dbReference>
<dbReference type="AlphaFoldDB" id="A0A0G0Q2G5"/>
<comment type="similarity">
    <text evidence="1">Belongs to the glycosyltransferase 2 family.</text>
</comment>
<evidence type="ECO:0000313" key="5">
    <source>
        <dbReference type="EMBL" id="KKR34313.1"/>
    </source>
</evidence>
<dbReference type="GO" id="GO:0016757">
    <property type="term" value="F:glycosyltransferase activity"/>
    <property type="evidence" value="ECO:0007669"/>
    <property type="project" value="UniProtKB-KW"/>
</dbReference>
<dbReference type="InterPro" id="IPR001173">
    <property type="entry name" value="Glyco_trans_2-like"/>
</dbReference>
<evidence type="ECO:0000259" key="4">
    <source>
        <dbReference type="Pfam" id="PF00535"/>
    </source>
</evidence>
<gene>
    <name evidence="5" type="ORF">UT63_C0003G0029</name>
</gene>
<dbReference type="Pfam" id="PF00535">
    <property type="entry name" value="Glycos_transf_2"/>
    <property type="match status" value="1"/>
</dbReference>
<dbReference type="Proteomes" id="UP000034539">
    <property type="component" value="Unassembled WGS sequence"/>
</dbReference>
<protein>
    <submittedName>
        <fullName evidence="5">Putative glycosyltransferase</fullName>
    </submittedName>
</protein>
<reference evidence="5 6" key="1">
    <citation type="journal article" date="2015" name="Nature">
        <title>rRNA introns, odd ribosomes, and small enigmatic genomes across a large radiation of phyla.</title>
        <authorList>
            <person name="Brown C.T."/>
            <person name="Hug L.A."/>
            <person name="Thomas B.C."/>
            <person name="Sharon I."/>
            <person name="Castelle C.J."/>
            <person name="Singh A."/>
            <person name="Wilkins M.J."/>
            <person name="Williams K.H."/>
            <person name="Banfield J.F."/>
        </authorList>
    </citation>
    <scope>NUCLEOTIDE SEQUENCE [LARGE SCALE GENOMIC DNA]</scope>
</reference>
<dbReference type="Gene3D" id="3.90.550.10">
    <property type="entry name" value="Spore Coat Polysaccharide Biosynthesis Protein SpsA, Chain A"/>
    <property type="match status" value="1"/>
</dbReference>
<dbReference type="PATRIC" id="fig|1618450.3.peg.107"/>
<accession>A0A0G0Q2G5</accession>
<evidence type="ECO:0000256" key="2">
    <source>
        <dbReference type="ARBA" id="ARBA00022676"/>
    </source>
</evidence>
<dbReference type="PANTHER" id="PTHR43179:SF12">
    <property type="entry name" value="GALACTOFURANOSYLTRANSFERASE GLFT2"/>
    <property type="match status" value="1"/>
</dbReference>
<organism evidence="5 6">
    <name type="scientific">Candidatus Gottesmanbacteria bacterium GW2011_GWC2_39_8</name>
    <dbReference type="NCBI Taxonomy" id="1618450"/>
    <lineage>
        <taxon>Bacteria</taxon>
        <taxon>Candidatus Gottesmaniibacteriota</taxon>
    </lineage>
</organism>
<dbReference type="EMBL" id="LBXN01000003">
    <property type="protein sequence ID" value="KKR34313.1"/>
    <property type="molecule type" value="Genomic_DNA"/>
</dbReference>
<proteinExistence type="inferred from homology"/>
<evidence type="ECO:0000256" key="1">
    <source>
        <dbReference type="ARBA" id="ARBA00006739"/>
    </source>
</evidence>
<evidence type="ECO:0000256" key="3">
    <source>
        <dbReference type="ARBA" id="ARBA00022679"/>
    </source>
</evidence>
<keyword evidence="2" id="KW-0328">Glycosyltransferase</keyword>
<dbReference type="InterPro" id="IPR029044">
    <property type="entry name" value="Nucleotide-diphossugar_trans"/>
</dbReference>
<dbReference type="SUPFAM" id="SSF53448">
    <property type="entry name" value="Nucleotide-diphospho-sugar transferases"/>
    <property type="match status" value="1"/>
</dbReference>
<feature type="domain" description="Glycosyltransferase 2-like" evidence="4">
    <location>
        <begin position="5"/>
        <end position="194"/>
    </location>
</feature>
<keyword evidence="3 5" id="KW-0808">Transferase</keyword>
<evidence type="ECO:0000313" key="6">
    <source>
        <dbReference type="Proteomes" id="UP000034539"/>
    </source>
</evidence>
<sequence length="299" mass="33962">MKKISIVILNYNGLADTIDCLSSLKKIKQAGFVTEIIVVDNGSKEKIKVIKIRFPETVLIESHENLGFAGGNNLGIKKALESKADYVMLLNNDTTVDPLIILKLIEFSERNKDIGIVSPKIYFYPGQEYHKDRYKEEEKGKVIWYGGGKIDWNNLYASHLDVDKVDDFKNQTPAETDFATGCCMLIKKEVFSKIGLLDDKYFLYFEDTDFSLRAKKAGIKVFFYPEGLVWHKNASSSGKPGSNLHIYYQTRNRLIFGMKYAFLRTKIALLRESIGDILKGGVKKSALIDFYSGKYGKKN</sequence>
<comment type="caution">
    <text evidence="5">The sequence shown here is derived from an EMBL/GenBank/DDBJ whole genome shotgun (WGS) entry which is preliminary data.</text>
</comment>
<name>A0A0G0Q2G5_9BACT</name>